<keyword evidence="1 4" id="KW-0489">Methyltransferase</keyword>
<dbReference type="CDD" id="cd02440">
    <property type="entry name" value="AdoMet_MTases"/>
    <property type="match status" value="1"/>
</dbReference>
<evidence type="ECO:0000259" key="3">
    <source>
        <dbReference type="Pfam" id="PF08241"/>
    </source>
</evidence>
<dbReference type="GO" id="GO:0032259">
    <property type="term" value="P:methylation"/>
    <property type="evidence" value="ECO:0007669"/>
    <property type="project" value="UniProtKB-KW"/>
</dbReference>
<gene>
    <name evidence="4" type="ORF">ACFQJ7_15340</name>
</gene>
<evidence type="ECO:0000313" key="4">
    <source>
        <dbReference type="EMBL" id="MFC7127374.1"/>
    </source>
</evidence>
<evidence type="ECO:0000256" key="2">
    <source>
        <dbReference type="ARBA" id="ARBA00022679"/>
    </source>
</evidence>
<dbReference type="EMBL" id="JBHSZQ010000050">
    <property type="protein sequence ID" value="MFC7127374.1"/>
    <property type="molecule type" value="Genomic_DNA"/>
</dbReference>
<protein>
    <submittedName>
        <fullName evidence="4">Class I SAM-dependent methyltransferase</fullName>
        <ecNumber evidence="4">2.1.1.-</ecNumber>
    </submittedName>
</protein>
<dbReference type="AlphaFoldDB" id="A0ABD5X9V1"/>
<dbReference type="RefSeq" id="WP_267637985.1">
    <property type="nucleotide sequence ID" value="NZ_JAODIY010000011.1"/>
</dbReference>
<dbReference type="Proteomes" id="UP001596414">
    <property type="component" value="Unassembled WGS sequence"/>
</dbReference>
<evidence type="ECO:0000256" key="1">
    <source>
        <dbReference type="ARBA" id="ARBA00022603"/>
    </source>
</evidence>
<proteinExistence type="predicted"/>
<reference evidence="4 5" key="1">
    <citation type="journal article" date="2014" name="Int. J. Syst. Evol. Microbiol.">
        <title>Complete genome sequence of Corynebacterium casei LMG S-19264T (=DSM 44701T), isolated from a smear-ripened cheese.</title>
        <authorList>
            <consortium name="US DOE Joint Genome Institute (JGI-PGF)"/>
            <person name="Walter F."/>
            <person name="Albersmeier A."/>
            <person name="Kalinowski J."/>
            <person name="Ruckert C."/>
        </authorList>
    </citation>
    <scope>NUCLEOTIDE SEQUENCE [LARGE SCALE GENOMIC DNA]</scope>
    <source>
        <strain evidence="4 5">CGMCC 4.7215</strain>
    </source>
</reference>
<dbReference type="Gene3D" id="3.40.50.150">
    <property type="entry name" value="Vaccinia Virus protein VP39"/>
    <property type="match status" value="1"/>
</dbReference>
<dbReference type="GO" id="GO:0006400">
    <property type="term" value="P:tRNA modification"/>
    <property type="evidence" value="ECO:0007669"/>
    <property type="project" value="UniProtKB-ARBA"/>
</dbReference>
<dbReference type="PANTHER" id="PTHR13069">
    <property type="entry name" value="ALKYLATED DNA REPAIR PROTEIN ALKB HOMOLOG 8"/>
    <property type="match status" value="1"/>
</dbReference>
<name>A0ABD5X9V1_9EURY</name>
<dbReference type="SUPFAM" id="SSF53335">
    <property type="entry name" value="S-adenosyl-L-methionine-dependent methyltransferases"/>
    <property type="match status" value="1"/>
</dbReference>
<feature type="domain" description="Methyltransferase type 11" evidence="3">
    <location>
        <begin position="55"/>
        <end position="152"/>
    </location>
</feature>
<dbReference type="PANTHER" id="PTHR13069:SF21">
    <property type="entry name" value="ALKYLATED DNA REPAIR PROTEIN ALKB HOMOLOG 8"/>
    <property type="match status" value="1"/>
</dbReference>
<dbReference type="EC" id="2.1.1.-" evidence="4"/>
<accession>A0ABD5X9V1</accession>
<evidence type="ECO:0000313" key="5">
    <source>
        <dbReference type="Proteomes" id="UP001596414"/>
    </source>
</evidence>
<dbReference type="InterPro" id="IPR013216">
    <property type="entry name" value="Methyltransf_11"/>
</dbReference>
<dbReference type="Pfam" id="PF08241">
    <property type="entry name" value="Methyltransf_11"/>
    <property type="match status" value="1"/>
</dbReference>
<dbReference type="InterPro" id="IPR051422">
    <property type="entry name" value="AlkB_tRNA_MeTrf/Diox"/>
</dbReference>
<sequence length="231" mass="25405">MKDDQQQDTIDDHRQPARLRAVYDDIAAHFSETRAYPWPEVETFLDSVSGGAVGLDLGCGNGRHTELLDTVVKRAVGCDVSRGLLHEAMTKMTENNWEGQLLHGNAATLPLDADTVDVGVYVATLHHLPDKETRVESLRELSRVLSASGRALVSAWSTAHDRFNADADAKTGFETTVDWTLPGGETVPRFYYIYTPTEFERDLEASGLAVDDSFVSSGNCYATVRATANRQ</sequence>
<dbReference type="GO" id="GO:0008175">
    <property type="term" value="F:tRNA methyltransferase activity"/>
    <property type="evidence" value="ECO:0007669"/>
    <property type="project" value="UniProtKB-ARBA"/>
</dbReference>
<keyword evidence="2 4" id="KW-0808">Transferase</keyword>
<comment type="caution">
    <text evidence="4">The sequence shown here is derived from an EMBL/GenBank/DDBJ whole genome shotgun (WGS) entry which is preliminary data.</text>
</comment>
<dbReference type="InterPro" id="IPR029063">
    <property type="entry name" value="SAM-dependent_MTases_sf"/>
</dbReference>
<organism evidence="4 5">
    <name type="scientific">Halovenus rubra</name>
    <dbReference type="NCBI Taxonomy" id="869890"/>
    <lineage>
        <taxon>Archaea</taxon>
        <taxon>Methanobacteriati</taxon>
        <taxon>Methanobacteriota</taxon>
        <taxon>Stenosarchaea group</taxon>
        <taxon>Halobacteria</taxon>
        <taxon>Halobacteriales</taxon>
        <taxon>Haloarculaceae</taxon>
        <taxon>Halovenus</taxon>
    </lineage>
</organism>